<gene>
    <name evidence="3" type="ORF">FSB_LOCUS11409</name>
</gene>
<evidence type="ECO:0000313" key="3">
    <source>
        <dbReference type="EMBL" id="SPC83527.1"/>
    </source>
</evidence>
<feature type="transmembrane region" description="Helical" evidence="2">
    <location>
        <begin position="246"/>
        <end position="269"/>
    </location>
</feature>
<dbReference type="InterPro" id="IPR002110">
    <property type="entry name" value="Ankyrin_rpt"/>
</dbReference>
<dbReference type="Gene3D" id="1.25.40.20">
    <property type="entry name" value="Ankyrin repeat-containing domain"/>
    <property type="match status" value="3"/>
</dbReference>
<keyword evidence="2" id="KW-0812">Transmembrane</keyword>
<sequence length="302" mass="33616">MDELPFVNTPLHIAASVGHIPFALEMMRLKPSFAKKLNTDGFSPIHLALQKGETQMVSRLLQVDGDLVRVKGCEGITPLHCAARTNDHIDVLAKFLLLCPDSIKDVTVQNETALHIAMKHDNLEAFKFLVRWLRENRIKNDEFWESKILNWEDNDGNTVLHLAVLNNQPKAVKKLLKSGVNINAKNLNDEIAWNLLMANKEIPPGGLWQEDYYPNNTTQPKIRDASGIPKHPGGDFPLEDVAGTPVVLLLLIPATYIYSILRLAFLALFENMGAASSFSDLFMGVAKSFADLFMGVAKSFAD</sequence>
<evidence type="ECO:0000256" key="1">
    <source>
        <dbReference type="PROSITE-ProRule" id="PRU00023"/>
    </source>
</evidence>
<dbReference type="PANTHER" id="PTHR24128">
    <property type="entry name" value="HOMEOBOX PROTEIN WARIAI"/>
    <property type="match status" value="1"/>
</dbReference>
<dbReference type="EMBL" id="OIVN01000652">
    <property type="protein sequence ID" value="SPC83527.1"/>
    <property type="molecule type" value="Genomic_DNA"/>
</dbReference>
<dbReference type="SUPFAM" id="SSF48403">
    <property type="entry name" value="Ankyrin repeat"/>
    <property type="match status" value="1"/>
</dbReference>
<keyword evidence="1" id="KW-0040">ANK repeat</keyword>
<proteinExistence type="predicted"/>
<protein>
    <submittedName>
        <fullName evidence="3">Uncharacterized protein</fullName>
    </submittedName>
</protein>
<dbReference type="PROSITE" id="PS50297">
    <property type="entry name" value="ANK_REP_REGION"/>
    <property type="match status" value="2"/>
</dbReference>
<dbReference type="SMART" id="SM00248">
    <property type="entry name" value="ANK"/>
    <property type="match status" value="5"/>
</dbReference>
<name>A0A2N9EXQ4_FAGSY</name>
<reference evidence="3" key="1">
    <citation type="submission" date="2018-02" db="EMBL/GenBank/DDBJ databases">
        <authorList>
            <person name="Cohen D.B."/>
            <person name="Kent A.D."/>
        </authorList>
    </citation>
    <scope>NUCLEOTIDE SEQUENCE</scope>
</reference>
<keyword evidence="2" id="KW-1133">Transmembrane helix</keyword>
<feature type="repeat" description="ANK" evidence="1">
    <location>
        <begin position="155"/>
        <end position="187"/>
    </location>
</feature>
<accession>A0A2N9EXQ4</accession>
<organism evidence="3">
    <name type="scientific">Fagus sylvatica</name>
    <name type="common">Beechnut</name>
    <dbReference type="NCBI Taxonomy" id="28930"/>
    <lineage>
        <taxon>Eukaryota</taxon>
        <taxon>Viridiplantae</taxon>
        <taxon>Streptophyta</taxon>
        <taxon>Embryophyta</taxon>
        <taxon>Tracheophyta</taxon>
        <taxon>Spermatophyta</taxon>
        <taxon>Magnoliopsida</taxon>
        <taxon>eudicotyledons</taxon>
        <taxon>Gunneridae</taxon>
        <taxon>Pentapetalae</taxon>
        <taxon>rosids</taxon>
        <taxon>fabids</taxon>
        <taxon>Fagales</taxon>
        <taxon>Fagaceae</taxon>
        <taxon>Fagus</taxon>
    </lineage>
</organism>
<dbReference type="PANTHER" id="PTHR24128:SF24">
    <property type="entry name" value="ANKYRIN REPEAT PROTEIN"/>
    <property type="match status" value="1"/>
</dbReference>
<feature type="repeat" description="ANK" evidence="1">
    <location>
        <begin position="40"/>
        <end position="67"/>
    </location>
</feature>
<evidence type="ECO:0000256" key="2">
    <source>
        <dbReference type="SAM" id="Phobius"/>
    </source>
</evidence>
<dbReference type="InterPro" id="IPR036770">
    <property type="entry name" value="Ankyrin_rpt-contain_sf"/>
</dbReference>
<dbReference type="PROSITE" id="PS50088">
    <property type="entry name" value="ANK_REPEAT"/>
    <property type="match status" value="2"/>
</dbReference>
<dbReference type="AlphaFoldDB" id="A0A2N9EXQ4"/>
<keyword evidence="2" id="KW-0472">Membrane</keyword>
<dbReference type="Pfam" id="PF12796">
    <property type="entry name" value="Ank_2"/>
    <property type="match status" value="2"/>
</dbReference>